<evidence type="ECO:0000259" key="8">
    <source>
        <dbReference type="PROSITE" id="PS51775"/>
    </source>
</evidence>
<feature type="domain" description="GTD-binding" evidence="8">
    <location>
        <begin position="585"/>
        <end position="683"/>
    </location>
</feature>
<feature type="region of interest" description="Disordered" evidence="6">
    <location>
        <begin position="484"/>
        <end position="504"/>
    </location>
</feature>
<keyword evidence="4 7" id="KW-0472">Membrane</keyword>
<keyword evidence="10" id="KW-1185">Reference proteome</keyword>
<evidence type="ECO:0000256" key="2">
    <source>
        <dbReference type="ARBA" id="ARBA00022692"/>
    </source>
</evidence>
<keyword evidence="3 7" id="KW-1133">Transmembrane helix</keyword>
<evidence type="ECO:0000256" key="5">
    <source>
        <dbReference type="SAM" id="Coils"/>
    </source>
</evidence>
<dbReference type="PANTHER" id="PTHR31448">
    <property type="entry name" value="MYOSIN-BINDING PROTEIN 2"/>
    <property type="match status" value="1"/>
</dbReference>
<keyword evidence="5" id="KW-0175">Coiled coil</keyword>
<dbReference type="InterPro" id="IPR007656">
    <property type="entry name" value="GTD-bd"/>
</dbReference>
<name>A0A7J7P2B2_9MAGN</name>
<feature type="region of interest" description="Disordered" evidence="6">
    <location>
        <begin position="537"/>
        <end position="556"/>
    </location>
</feature>
<dbReference type="Pfam" id="PF04576">
    <property type="entry name" value="Zein-binding"/>
    <property type="match status" value="1"/>
</dbReference>
<feature type="coiled-coil region" evidence="5">
    <location>
        <begin position="808"/>
        <end position="842"/>
    </location>
</feature>
<dbReference type="Proteomes" id="UP000541444">
    <property type="component" value="Unassembled WGS sequence"/>
</dbReference>
<comment type="subcellular location">
    <subcellularLocation>
        <location evidence="1">Membrane</location>
        <topology evidence="1">Single-pass membrane protein</topology>
    </subcellularLocation>
</comment>
<dbReference type="GO" id="GO:0080115">
    <property type="term" value="F:myosin XI tail binding"/>
    <property type="evidence" value="ECO:0007669"/>
    <property type="project" value="UniProtKB-ARBA"/>
</dbReference>
<dbReference type="InterPro" id="IPR039306">
    <property type="entry name" value="MYOB"/>
</dbReference>
<dbReference type="OrthoDB" id="1047602at2759"/>
<evidence type="ECO:0000256" key="6">
    <source>
        <dbReference type="SAM" id="MobiDB-lite"/>
    </source>
</evidence>
<evidence type="ECO:0000256" key="7">
    <source>
        <dbReference type="SAM" id="Phobius"/>
    </source>
</evidence>
<evidence type="ECO:0000256" key="1">
    <source>
        <dbReference type="ARBA" id="ARBA00004167"/>
    </source>
</evidence>
<proteinExistence type="predicted"/>
<dbReference type="PROSITE" id="PS51775">
    <property type="entry name" value="GTD_BINDING"/>
    <property type="match status" value="1"/>
</dbReference>
<sequence>MATRRSSSVRVRRNFVGALSSAILEWLLIFLLFIDALFSYLVTKFARYCELQTPCLLCSRLDHILGDEKPGFYKDLVCDVHKSEISSLVFCQIHYKLANVHGMCESCLVSFATEKKSNTETYRLLVGKLGTDLDSLIKHPKLGSSAERHCSCCNVPWASRTCTDELIQTIPVGLSVSKFDIPLQHSARDCDFESHTDLKKRREKLSEQRALSFGNHGFDSLSHVGYTELKISSDSESEFLYSDDDDAKVVVEETHVHNEEFVPHSIQPEISLLKLISDCLAPEMLIGQTCVPVPSFDIDKPHDTTSSNSSAWTVSVGHGHGLEELNWDQVDQKANFHEFPELISLHDDPSPSNFVEGLTEVSRESLNVSGSCDIDEAYRNKCGENIEPRNAVIPSIEPGLETIQVVGVSRETLDVAGLDDGGTSVIQSDEVCKTEFLSNFMDLSDSYNLVIGNNDSSNISEDLKLLFSQISSARGLELSTKDTTLQVNGHGDDSKTSDASSSGLDTLRRKISIERNESGFESLDGTHGSIVSALQVHGHGDESKTSDASSSSGLDTLQGKISIERNESGFESLDGSIVSEIEGEGAVDRLKRQVEHDRKSMSALYKELEEERNASAIAANEAMAMITRLQEEKASLHLEALQYLRMMEEQAEYDVEALQKANDLLSEREKDIQDLEAELEFYQNKLPDEPDMETPELVSDSDVSCIGNSTTAPTAQSPMKIENHIRILKDSSIDFDDEKYYISQCLKMLESKLNRLPSIGVYMDASNGGHSESKANGVNGLDELHSSEAANGETEMKKDEKENSCLDLISIENEVLNLNERLEALEGDRNFLEHAVNSLRNGDEGVRFIEEIAHHLRDLRKVR</sequence>
<keyword evidence="2 7" id="KW-0812">Transmembrane</keyword>
<gene>
    <name evidence="9" type="ORF">GIB67_027165</name>
</gene>
<dbReference type="AlphaFoldDB" id="A0A7J7P2B2"/>
<evidence type="ECO:0000313" key="9">
    <source>
        <dbReference type="EMBL" id="KAF6173470.1"/>
    </source>
</evidence>
<evidence type="ECO:0000313" key="10">
    <source>
        <dbReference type="Proteomes" id="UP000541444"/>
    </source>
</evidence>
<evidence type="ECO:0000256" key="3">
    <source>
        <dbReference type="ARBA" id="ARBA00022989"/>
    </source>
</evidence>
<evidence type="ECO:0000256" key="4">
    <source>
        <dbReference type="ARBA" id="ARBA00023136"/>
    </source>
</evidence>
<comment type="caution">
    <text evidence="9">The sequence shown here is derived from an EMBL/GenBank/DDBJ whole genome shotgun (WGS) entry which is preliminary data.</text>
</comment>
<feature type="coiled-coil region" evidence="5">
    <location>
        <begin position="591"/>
        <end position="685"/>
    </location>
</feature>
<reference evidence="9 10" key="1">
    <citation type="journal article" date="2020" name="IScience">
        <title>Genome Sequencing of the Endangered Kingdonia uniflora (Circaeasteraceae, Ranunculales) Reveals Potential Mechanisms of Evolutionary Specialization.</title>
        <authorList>
            <person name="Sun Y."/>
            <person name="Deng T."/>
            <person name="Zhang A."/>
            <person name="Moore M.J."/>
            <person name="Landis J.B."/>
            <person name="Lin N."/>
            <person name="Zhang H."/>
            <person name="Zhang X."/>
            <person name="Huang J."/>
            <person name="Zhang X."/>
            <person name="Sun H."/>
            <person name="Wang H."/>
        </authorList>
    </citation>
    <scope>NUCLEOTIDE SEQUENCE [LARGE SCALE GENOMIC DNA]</scope>
    <source>
        <strain evidence="9">TB1705</strain>
        <tissue evidence="9">Leaf</tissue>
    </source>
</reference>
<protein>
    <recommendedName>
        <fullName evidence="8">GTD-binding domain-containing protein</fullName>
    </recommendedName>
</protein>
<dbReference type="EMBL" id="JACGCM010000347">
    <property type="protein sequence ID" value="KAF6173470.1"/>
    <property type="molecule type" value="Genomic_DNA"/>
</dbReference>
<dbReference type="PANTHER" id="PTHR31448:SF32">
    <property type="entry name" value="MYOSIN-BINDING PROTEIN 1"/>
    <property type="match status" value="1"/>
</dbReference>
<feature type="transmembrane region" description="Helical" evidence="7">
    <location>
        <begin position="21"/>
        <end position="42"/>
    </location>
</feature>
<accession>A0A7J7P2B2</accession>
<dbReference type="GO" id="GO:0016020">
    <property type="term" value="C:membrane"/>
    <property type="evidence" value="ECO:0007669"/>
    <property type="project" value="UniProtKB-SubCell"/>
</dbReference>
<organism evidence="9 10">
    <name type="scientific">Kingdonia uniflora</name>
    <dbReference type="NCBI Taxonomy" id="39325"/>
    <lineage>
        <taxon>Eukaryota</taxon>
        <taxon>Viridiplantae</taxon>
        <taxon>Streptophyta</taxon>
        <taxon>Embryophyta</taxon>
        <taxon>Tracheophyta</taxon>
        <taxon>Spermatophyta</taxon>
        <taxon>Magnoliopsida</taxon>
        <taxon>Ranunculales</taxon>
        <taxon>Circaeasteraceae</taxon>
        <taxon>Kingdonia</taxon>
    </lineage>
</organism>